<gene>
    <name evidence="1" type="ORF">DACRYDRAFT_79392</name>
</gene>
<dbReference type="RefSeq" id="XP_040628677.1">
    <property type="nucleotide sequence ID" value="XM_040776395.1"/>
</dbReference>
<dbReference type="GeneID" id="63691457"/>
<dbReference type="OrthoDB" id="3365519at2759"/>
<evidence type="ECO:0000313" key="1">
    <source>
        <dbReference type="EMBL" id="EJU01780.1"/>
    </source>
</evidence>
<dbReference type="Proteomes" id="UP000030653">
    <property type="component" value="Unassembled WGS sequence"/>
</dbReference>
<evidence type="ECO:0000313" key="2">
    <source>
        <dbReference type="Proteomes" id="UP000030653"/>
    </source>
</evidence>
<dbReference type="OMA" id="WEESPEA"/>
<organism evidence="1 2">
    <name type="scientific">Dacryopinax primogenitus (strain DJM 731)</name>
    <name type="common">Brown rot fungus</name>
    <dbReference type="NCBI Taxonomy" id="1858805"/>
    <lineage>
        <taxon>Eukaryota</taxon>
        <taxon>Fungi</taxon>
        <taxon>Dikarya</taxon>
        <taxon>Basidiomycota</taxon>
        <taxon>Agaricomycotina</taxon>
        <taxon>Dacrymycetes</taxon>
        <taxon>Dacrymycetales</taxon>
        <taxon>Dacrymycetaceae</taxon>
        <taxon>Dacryopinax</taxon>
    </lineage>
</organism>
<accession>M5G0W5</accession>
<sequence>MGVSIATYQYASAADTYLQSQSHDPAALALCRSFTGATRSYTRVVLRLRAQAEAGWDSDAFRSPLYRSGHAPLLRVFVPSPQGGWLGDESVVECEKELRRAGVMKLVRRGDVVWDAAVSDEGNIGRLIWDGNYLLDLEYNYSPSGQLPHYFNSLAYPPSYWHKVIRTNTNPLAFIDLRPYGREIMQNVQLVQDRVQSETPQGGYHTIVGYSHRSVARLLRGTPIPESKEVVDAGWDGRIIVETEGTNEGLADLQLRCSSRGTKSVYRILREKSRPGEVWIRCVRAKEKILQ</sequence>
<protein>
    <submittedName>
        <fullName evidence="1">Uncharacterized protein</fullName>
    </submittedName>
</protein>
<dbReference type="EMBL" id="JH795863">
    <property type="protein sequence ID" value="EJU01780.1"/>
    <property type="molecule type" value="Genomic_DNA"/>
</dbReference>
<dbReference type="HOGENOM" id="CLU_022144_0_0_1"/>
<dbReference type="STRING" id="1858805.M5G0W5"/>
<keyword evidence="2" id="KW-1185">Reference proteome</keyword>
<proteinExistence type="predicted"/>
<dbReference type="AlphaFoldDB" id="M5G0W5"/>
<name>M5G0W5_DACPD</name>
<reference evidence="1 2" key="1">
    <citation type="journal article" date="2012" name="Science">
        <title>The Paleozoic origin of enzymatic lignin decomposition reconstructed from 31 fungal genomes.</title>
        <authorList>
            <person name="Floudas D."/>
            <person name="Binder M."/>
            <person name="Riley R."/>
            <person name="Barry K."/>
            <person name="Blanchette R.A."/>
            <person name="Henrissat B."/>
            <person name="Martinez A.T."/>
            <person name="Otillar R."/>
            <person name="Spatafora J.W."/>
            <person name="Yadav J.S."/>
            <person name="Aerts A."/>
            <person name="Benoit I."/>
            <person name="Boyd A."/>
            <person name="Carlson A."/>
            <person name="Copeland A."/>
            <person name="Coutinho P.M."/>
            <person name="de Vries R.P."/>
            <person name="Ferreira P."/>
            <person name="Findley K."/>
            <person name="Foster B."/>
            <person name="Gaskell J."/>
            <person name="Glotzer D."/>
            <person name="Gorecki P."/>
            <person name="Heitman J."/>
            <person name="Hesse C."/>
            <person name="Hori C."/>
            <person name="Igarashi K."/>
            <person name="Jurgens J.A."/>
            <person name="Kallen N."/>
            <person name="Kersten P."/>
            <person name="Kohler A."/>
            <person name="Kuees U."/>
            <person name="Kumar T.K.A."/>
            <person name="Kuo A."/>
            <person name="LaButti K."/>
            <person name="Larrondo L.F."/>
            <person name="Lindquist E."/>
            <person name="Ling A."/>
            <person name="Lombard V."/>
            <person name="Lucas S."/>
            <person name="Lundell T."/>
            <person name="Martin R."/>
            <person name="McLaughlin D.J."/>
            <person name="Morgenstern I."/>
            <person name="Morin E."/>
            <person name="Murat C."/>
            <person name="Nagy L.G."/>
            <person name="Nolan M."/>
            <person name="Ohm R.A."/>
            <person name="Patyshakuliyeva A."/>
            <person name="Rokas A."/>
            <person name="Ruiz-Duenas F.J."/>
            <person name="Sabat G."/>
            <person name="Salamov A."/>
            <person name="Samejima M."/>
            <person name="Schmutz J."/>
            <person name="Slot J.C."/>
            <person name="St John F."/>
            <person name="Stenlid J."/>
            <person name="Sun H."/>
            <person name="Sun S."/>
            <person name="Syed K."/>
            <person name="Tsang A."/>
            <person name="Wiebenga A."/>
            <person name="Young D."/>
            <person name="Pisabarro A."/>
            <person name="Eastwood D.C."/>
            <person name="Martin F."/>
            <person name="Cullen D."/>
            <person name="Grigoriev I.V."/>
            <person name="Hibbett D.S."/>
        </authorList>
    </citation>
    <scope>NUCLEOTIDE SEQUENCE [LARGE SCALE GENOMIC DNA]</scope>
    <source>
        <strain evidence="1 2">DJM-731 SS1</strain>
    </source>
</reference>